<protein>
    <recommendedName>
        <fullName evidence="1">Hedgehog/Intein (Hint) domain-containing protein</fullName>
    </recommendedName>
</protein>
<keyword evidence="3" id="KW-1185">Reference proteome</keyword>
<sequence>MPRIRLTAYDPLALVYDQREATFALGAGFDPRRDEIEMIVTPGATGGPSPAPVASIVTPADRPRISGAVDAVPYARLRAPDGPAICLDRIEIDGRAVGYASSRPLVPGLGYADLTGDDVPGAPAHADRAGSCTAHDLPGFASDALVATGAGLRRADSLREGDMVLTHDNGLQPVRWILHHRMPAGTPATGPGPAPLQLAASAVSAGRPEQPLIVSGSLRIQIREPMAELLFGEPQVFAQASRLADGGGIAALPAGTSGTVVQLLFDAHELVQANGLWVESLWLGEPTLNALPPMARVIAQQIARGLSDRPCLAHLDLAPEEILCLYPQRQRQRETRASVT</sequence>
<evidence type="ECO:0000313" key="3">
    <source>
        <dbReference type="Proteomes" id="UP000281343"/>
    </source>
</evidence>
<dbReference type="AlphaFoldDB" id="A0A3L9Y0Z8"/>
<comment type="caution">
    <text evidence="2">The sequence shown here is derived from an EMBL/GenBank/DDBJ whole genome shotgun (WGS) entry which is preliminary data.</text>
</comment>
<name>A0A3L9Y0Z8_9RHOB</name>
<dbReference type="SUPFAM" id="SSF51294">
    <property type="entry name" value="Hedgehog/intein (Hint) domain"/>
    <property type="match status" value="1"/>
</dbReference>
<evidence type="ECO:0000259" key="1">
    <source>
        <dbReference type="Pfam" id="PF13403"/>
    </source>
</evidence>
<organism evidence="2 3">
    <name type="scientific">Rhodophyticola porphyridii</name>
    <dbReference type="NCBI Taxonomy" id="1852017"/>
    <lineage>
        <taxon>Bacteria</taxon>
        <taxon>Pseudomonadati</taxon>
        <taxon>Pseudomonadota</taxon>
        <taxon>Alphaproteobacteria</taxon>
        <taxon>Rhodobacterales</taxon>
        <taxon>Roseobacteraceae</taxon>
        <taxon>Rhodophyticola</taxon>
    </lineage>
</organism>
<dbReference type="OrthoDB" id="6305173at2"/>
<dbReference type="Pfam" id="PF13403">
    <property type="entry name" value="Hint_2"/>
    <property type="match status" value="1"/>
</dbReference>
<dbReference type="EMBL" id="RCNT01000005">
    <property type="protein sequence ID" value="RMA42122.1"/>
    <property type="molecule type" value="Genomic_DNA"/>
</dbReference>
<gene>
    <name evidence="2" type="ORF">D9R08_11770</name>
</gene>
<dbReference type="InterPro" id="IPR028992">
    <property type="entry name" value="Hedgehog/Intein_dom"/>
</dbReference>
<evidence type="ECO:0000313" key="2">
    <source>
        <dbReference type="EMBL" id="RMA42122.1"/>
    </source>
</evidence>
<reference evidence="2 3" key="1">
    <citation type="submission" date="2018-10" db="EMBL/GenBank/DDBJ databases">
        <authorList>
            <person name="Jung H.S."/>
            <person name="Jeon C.O."/>
        </authorList>
    </citation>
    <scope>NUCLEOTIDE SEQUENCE [LARGE SCALE GENOMIC DNA]</scope>
    <source>
        <strain evidence="2 3">MA-7-27</strain>
    </source>
</reference>
<feature type="domain" description="Hedgehog/Intein (Hint)" evidence="1">
    <location>
        <begin position="138"/>
        <end position="284"/>
    </location>
</feature>
<dbReference type="RefSeq" id="WP_121898231.1">
    <property type="nucleotide sequence ID" value="NZ_RCNT01000005.1"/>
</dbReference>
<proteinExistence type="predicted"/>
<dbReference type="Proteomes" id="UP000281343">
    <property type="component" value="Unassembled WGS sequence"/>
</dbReference>
<accession>A0A3L9Y0Z8</accession>
<dbReference type="InterPro" id="IPR036844">
    <property type="entry name" value="Hint_dom_sf"/>
</dbReference>